<proteinExistence type="predicted"/>
<keyword evidence="1" id="KW-1015">Disulfide bond</keyword>
<name>A0AAN5C613_9BILA</name>
<evidence type="ECO:0000313" key="4">
    <source>
        <dbReference type="Proteomes" id="UP001328107"/>
    </source>
</evidence>
<dbReference type="AlphaFoldDB" id="A0AAN5C613"/>
<evidence type="ECO:0000256" key="1">
    <source>
        <dbReference type="ARBA" id="ARBA00023157"/>
    </source>
</evidence>
<evidence type="ECO:0000259" key="2">
    <source>
        <dbReference type="PROSITE" id="PS50015"/>
    </source>
</evidence>
<organism evidence="3 4">
    <name type="scientific">Pristionchus mayeri</name>
    <dbReference type="NCBI Taxonomy" id="1317129"/>
    <lineage>
        <taxon>Eukaryota</taxon>
        <taxon>Metazoa</taxon>
        <taxon>Ecdysozoa</taxon>
        <taxon>Nematoda</taxon>
        <taxon>Chromadorea</taxon>
        <taxon>Rhabditida</taxon>
        <taxon>Rhabditina</taxon>
        <taxon>Diplogasteromorpha</taxon>
        <taxon>Diplogasteroidea</taxon>
        <taxon>Neodiplogasteridae</taxon>
        <taxon>Pristionchus</taxon>
    </lineage>
</organism>
<sequence length="78" mass="8692">NGMFCTICKDLVDGLENLGEQTAMDYLQDASKELCDQLPYANIQKDCYDYIMTIAQDLLDLLNDQINGDVACTAMTLC</sequence>
<feature type="domain" description="Saposin B-type" evidence="2">
    <location>
        <begin position="1"/>
        <end position="78"/>
    </location>
</feature>
<dbReference type="EMBL" id="BTRK01000001">
    <property type="protein sequence ID" value="GMR30229.1"/>
    <property type="molecule type" value="Genomic_DNA"/>
</dbReference>
<dbReference type="InterPro" id="IPR011001">
    <property type="entry name" value="Saposin-like"/>
</dbReference>
<dbReference type="PROSITE" id="PS50015">
    <property type="entry name" value="SAP_B"/>
    <property type="match status" value="1"/>
</dbReference>
<protein>
    <recommendedName>
        <fullName evidence="2">Saposin B-type domain-containing protein</fullName>
    </recommendedName>
</protein>
<dbReference type="Pfam" id="PF20825">
    <property type="entry name" value="Saposin"/>
    <property type="match status" value="1"/>
</dbReference>
<keyword evidence="4" id="KW-1185">Reference proteome</keyword>
<dbReference type="InterPro" id="IPR048593">
    <property type="entry name" value="AOAH_Saposin_N"/>
</dbReference>
<dbReference type="Gene3D" id="1.10.225.10">
    <property type="entry name" value="Saposin-like"/>
    <property type="match status" value="1"/>
</dbReference>
<feature type="non-terminal residue" evidence="3">
    <location>
        <position position="1"/>
    </location>
</feature>
<reference evidence="4" key="1">
    <citation type="submission" date="2022-10" db="EMBL/GenBank/DDBJ databases">
        <title>Genome assembly of Pristionchus species.</title>
        <authorList>
            <person name="Yoshida K."/>
            <person name="Sommer R.J."/>
        </authorList>
    </citation>
    <scope>NUCLEOTIDE SEQUENCE [LARGE SCALE GENOMIC DNA]</scope>
    <source>
        <strain evidence="4">RS5460</strain>
    </source>
</reference>
<dbReference type="SUPFAM" id="SSF47862">
    <property type="entry name" value="Saposin"/>
    <property type="match status" value="1"/>
</dbReference>
<dbReference type="Proteomes" id="UP001328107">
    <property type="component" value="Unassembled WGS sequence"/>
</dbReference>
<evidence type="ECO:0000313" key="3">
    <source>
        <dbReference type="EMBL" id="GMR30229.1"/>
    </source>
</evidence>
<gene>
    <name evidence="3" type="ORF">PMAYCL1PPCAC_00424</name>
</gene>
<dbReference type="InterPro" id="IPR008139">
    <property type="entry name" value="SaposinB_dom"/>
</dbReference>
<dbReference type="SMART" id="SM00741">
    <property type="entry name" value="SapB"/>
    <property type="match status" value="1"/>
</dbReference>
<accession>A0AAN5C613</accession>
<comment type="caution">
    <text evidence="3">The sequence shown here is derived from an EMBL/GenBank/DDBJ whole genome shotgun (WGS) entry which is preliminary data.</text>
</comment>